<protein>
    <submittedName>
        <fullName evidence="2">Uncharacterized protein</fullName>
    </submittedName>
</protein>
<dbReference type="EMBL" id="CDMY01000649">
    <property type="protein sequence ID" value="CEM28286.1"/>
    <property type="molecule type" value="Genomic_DNA"/>
</dbReference>
<evidence type="ECO:0000256" key="1">
    <source>
        <dbReference type="SAM" id="MobiDB-lite"/>
    </source>
</evidence>
<evidence type="ECO:0000313" key="3">
    <source>
        <dbReference type="Proteomes" id="UP000041254"/>
    </source>
</evidence>
<reference evidence="2 3" key="1">
    <citation type="submission" date="2014-11" db="EMBL/GenBank/DDBJ databases">
        <authorList>
            <person name="Zhu J."/>
            <person name="Qi W."/>
            <person name="Song R."/>
        </authorList>
    </citation>
    <scope>NUCLEOTIDE SEQUENCE [LARGE SCALE GENOMIC DNA]</scope>
</reference>
<name>A0A0G4GG00_VITBC</name>
<organism evidence="2 3">
    <name type="scientific">Vitrella brassicaformis (strain CCMP3155)</name>
    <dbReference type="NCBI Taxonomy" id="1169540"/>
    <lineage>
        <taxon>Eukaryota</taxon>
        <taxon>Sar</taxon>
        <taxon>Alveolata</taxon>
        <taxon>Colpodellida</taxon>
        <taxon>Vitrellaceae</taxon>
        <taxon>Vitrella</taxon>
    </lineage>
</organism>
<gene>
    <name evidence="2" type="ORF">Vbra_22262</name>
</gene>
<dbReference type="Proteomes" id="UP000041254">
    <property type="component" value="Unassembled WGS sequence"/>
</dbReference>
<dbReference type="InParanoid" id="A0A0G4GG00"/>
<dbReference type="AlphaFoldDB" id="A0A0G4GG00"/>
<sequence length="236" mass="26843">MCTATDTVVVEKWPFNEPLAKLEKLAKEGQPADCPSPLDLRRDSREGNLCFIQFSTPDDAIMFLEAHRVNAPCRYGLVREGHIYPLQYSKHNSIKAKNSLDGPPSPRRTPHPWSPSPRRRHRSRSRSPLARVEIPIHAATNTITVYRWSPYESLNDLERLATEGRSCPSPVDVRRERGDGGGLCFIQFESSADATQFLQGHRVVDPDHQFGLVRGEQIYPLSYSRRDSNPASRRQR</sequence>
<accession>A0A0G4GG00</accession>
<dbReference type="VEuPathDB" id="CryptoDB:Vbra_22262"/>
<feature type="compositionally biased region" description="Pro residues" evidence="1">
    <location>
        <begin position="103"/>
        <end position="115"/>
    </location>
</feature>
<evidence type="ECO:0000313" key="2">
    <source>
        <dbReference type="EMBL" id="CEM28286.1"/>
    </source>
</evidence>
<keyword evidence="3" id="KW-1185">Reference proteome</keyword>
<feature type="region of interest" description="Disordered" evidence="1">
    <location>
        <begin position="95"/>
        <end position="131"/>
    </location>
</feature>
<proteinExistence type="predicted"/>